<evidence type="ECO:0000313" key="3">
    <source>
        <dbReference type="Proteomes" id="UP000679247"/>
    </source>
</evidence>
<accession>A0ABX8FHH8</accession>
<feature type="transmembrane region" description="Helical" evidence="1">
    <location>
        <begin position="90"/>
        <end position="111"/>
    </location>
</feature>
<evidence type="ECO:0000313" key="2">
    <source>
        <dbReference type="EMBL" id="QVY63460.1"/>
    </source>
</evidence>
<proteinExistence type="predicted"/>
<sequence>MIKKILIFVIVIPFLSLSFVFISIFFPSYIESPEEAENAKFGLPFRYIEQDLISSGAYDIIDIKGFPNYFGLQTDFLDHDIDYKFSRLNFILSFVTTYLIVLIIALLLKFIRNK</sequence>
<dbReference type="EMBL" id="CP071709">
    <property type="protein sequence ID" value="QVY63460.1"/>
    <property type="molecule type" value="Genomic_DNA"/>
</dbReference>
<reference evidence="2 3" key="1">
    <citation type="submission" date="2021-03" db="EMBL/GenBank/DDBJ databases">
        <title>The first data on the complete genome of the tetrodotoxin-producing bacterium.</title>
        <authorList>
            <person name="Melnikova D.I."/>
            <person name="Nijland R."/>
            <person name="Magarlamov T.Y."/>
        </authorList>
    </citation>
    <scope>NUCLEOTIDE SEQUENCE [LARGE SCALE GENOMIC DNA]</scope>
    <source>
        <strain evidence="2 3">1839</strain>
    </source>
</reference>
<feature type="transmembrane region" description="Helical" evidence="1">
    <location>
        <begin position="5"/>
        <end position="26"/>
    </location>
</feature>
<name>A0ABX8FHH8_9BACI</name>
<dbReference type="Proteomes" id="UP000679247">
    <property type="component" value="Chromosome"/>
</dbReference>
<evidence type="ECO:0000256" key="1">
    <source>
        <dbReference type="SAM" id="Phobius"/>
    </source>
</evidence>
<keyword evidence="1" id="KW-0812">Transmembrane</keyword>
<keyword evidence="1" id="KW-1133">Transmembrane helix</keyword>
<keyword evidence="1" id="KW-0472">Membrane</keyword>
<protein>
    <submittedName>
        <fullName evidence="2">Uncharacterized protein</fullName>
    </submittedName>
</protein>
<gene>
    <name evidence="2" type="ORF">J1899_10595</name>
</gene>
<organism evidence="2 3">
    <name type="scientific">Cytobacillus gottheilii</name>
    <dbReference type="NCBI Taxonomy" id="859144"/>
    <lineage>
        <taxon>Bacteria</taxon>
        <taxon>Bacillati</taxon>
        <taxon>Bacillota</taxon>
        <taxon>Bacilli</taxon>
        <taxon>Bacillales</taxon>
        <taxon>Bacillaceae</taxon>
        <taxon>Cytobacillus</taxon>
    </lineage>
</organism>
<dbReference type="RefSeq" id="WP_214478605.1">
    <property type="nucleotide sequence ID" value="NZ_CP071709.1"/>
</dbReference>
<keyword evidence="3" id="KW-1185">Reference proteome</keyword>